<dbReference type="Pfam" id="PF14042">
    <property type="entry name" value="DUF4247"/>
    <property type="match status" value="1"/>
</dbReference>
<dbReference type="OrthoDB" id="3783200at2"/>
<evidence type="ECO:0000313" key="2">
    <source>
        <dbReference type="Proteomes" id="UP000070188"/>
    </source>
</evidence>
<accession>A0A132MKV5</accession>
<evidence type="ECO:0008006" key="3">
    <source>
        <dbReference type="Google" id="ProtNLM"/>
    </source>
</evidence>
<evidence type="ECO:0000313" key="1">
    <source>
        <dbReference type="EMBL" id="KWW98502.1"/>
    </source>
</evidence>
<dbReference type="AlphaFoldDB" id="A0A132MKV5"/>
<dbReference type="Proteomes" id="UP000070188">
    <property type="component" value="Unassembled WGS sequence"/>
</dbReference>
<dbReference type="InterPro" id="IPR025341">
    <property type="entry name" value="DUF4247"/>
</dbReference>
<dbReference type="PATRIC" id="fig|1469144.10.peg.196"/>
<dbReference type="RefSeq" id="WP_066883263.1">
    <property type="nucleotide sequence ID" value="NZ_CP171739.1"/>
</dbReference>
<reference evidence="2" key="1">
    <citation type="submission" date="2015-04" db="EMBL/GenBank/DDBJ databases">
        <title>Physiological reanalysis, assessment of diazotrophy, and genome sequences of multiple isolates of Streptomyces thermoautotrophicus.</title>
        <authorList>
            <person name="MacKellar D.C."/>
            <person name="Lieber L."/>
            <person name="Norman J."/>
            <person name="Bolger A."/>
            <person name="Tobin C."/>
            <person name="Murray J.W."/>
            <person name="Chang R."/>
            <person name="Ford T."/>
            <person name="Nguyen P.Q."/>
            <person name="Woodward J."/>
            <person name="Permingeat H."/>
            <person name="Joshi N.S."/>
            <person name="Silver P.A."/>
            <person name="Usadel B."/>
            <person name="Rutherford A.W."/>
            <person name="Friesen M."/>
            <person name="Prell J."/>
        </authorList>
    </citation>
    <scope>NUCLEOTIDE SEQUENCE [LARGE SCALE GENOMIC DNA]</scope>
    <source>
        <strain evidence="2">H1</strain>
    </source>
</reference>
<dbReference type="EMBL" id="LAXD01000001">
    <property type="protein sequence ID" value="KWW98502.1"/>
    <property type="molecule type" value="Genomic_DNA"/>
</dbReference>
<name>A0A132MKV5_9ACTN</name>
<proteinExistence type="predicted"/>
<protein>
    <recommendedName>
        <fullName evidence="3">DUF4247 domain-containing protein</fullName>
    </recommendedName>
</protein>
<gene>
    <name evidence="1" type="ORF">LI90_124</name>
</gene>
<comment type="caution">
    <text evidence="1">The sequence shown here is derived from an EMBL/GenBank/DDBJ whole genome shotgun (WGS) entry which is preliminary data.</text>
</comment>
<dbReference type="STRING" id="1469144.LI90_124"/>
<organism evidence="1 2">
    <name type="scientific">Carbonactinospora thermoautotrophica</name>
    <dbReference type="NCBI Taxonomy" id="1469144"/>
    <lineage>
        <taxon>Bacteria</taxon>
        <taxon>Bacillati</taxon>
        <taxon>Actinomycetota</taxon>
        <taxon>Actinomycetes</taxon>
        <taxon>Kitasatosporales</taxon>
        <taxon>Carbonactinosporaceae</taxon>
        <taxon>Carbonactinospora</taxon>
    </lineage>
</organism>
<keyword evidence="2" id="KW-1185">Reference proteome</keyword>
<sequence length="139" mass="14896">MSRKEKIVLSSVALGVCLSIIALILASAGSPRDYVRKHYRYVSGDSRSAVYAASEPPSSVVASIRSKHKPADQMSTPSGYFLRYHDLIVAVTGAGRGSRIYLDDERTGYRRWYGYVGGTWGTYSGSGEGVRGGGPGVGK</sequence>